<keyword evidence="1" id="KW-0472">Membrane</keyword>
<accession>A0A506Y1F9</accession>
<keyword evidence="1" id="KW-0812">Transmembrane</keyword>
<dbReference type="AlphaFoldDB" id="A0A506Y1F9"/>
<name>A0A506Y1F9_9MICO</name>
<dbReference type="EMBL" id="VHQG01000002">
    <property type="protein sequence ID" value="TPW75460.1"/>
    <property type="molecule type" value="Genomic_DNA"/>
</dbReference>
<gene>
    <name evidence="2" type="ORF">FJ657_06070</name>
</gene>
<organism evidence="2 3">
    <name type="scientific">Schumannella soli</name>
    <dbReference type="NCBI Taxonomy" id="2590779"/>
    <lineage>
        <taxon>Bacteria</taxon>
        <taxon>Bacillati</taxon>
        <taxon>Actinomycetota</taxon>
        <taxon>Actinomycetes</taxon>
        <taxon>Micrococcales</taxon>
        <taxon>Microbacteriaceae</taxon>
        <taxon>Schumannella</taxon>
    </lineage>
</organism>
<evidence type="ECO:0000313" key="3">
    <source>
        <dbReference type="Proteomes" id="UP000316252"/>
    </source>
</evidence>
<proteinExistence type="predicted"/>
<comment type="caution">
    <text evidence="2">The sequence shown here is derived from an EMBL/GenBank/DDBJ whole genome shotgun (WGS) entry which is preliminary data.</text>
</comment>
<dbReference type="Proteomes" id="UP000316252">
    <property type="component" value="Unassembled WGS sequence"/>
</dbReference>
<reference evidence="2 3" key="1">
    <citation type="submission" date="2019-06" db="EMBL/GenBank/DDBJ databases">
        <authorList>
            <person name="Li F."/>
        </authorList>
    </citation>
    <scope>NUCLEOTIDE SEQUENCE [LARGE SCALE GENOMIC DNA]</scope>
    <source>
        <strain evidence="2 3">10F1D-1</strain>
    </source>
</reference>
<evidence type="ECO:0000256" key="1">
    <source>
        <dbReference type="SAM" id="Phobius"/>
    </source>
</evidence>
<keyword evidence="3" id="KW-1185">Reference proteome</keyword>
<keyword evidence="1" id="KW-1133">Transmembrane helix</keyword>
<protein>
    <submittedName>
        <fullName evidence="2">Uncharacterized protein</fullName>
    </submittedName>
</protein>
<evidence type="ECO:0000313" key="2">
    <source>
        <dbReference type="EMBL" id="TPW75460.1"/>
    </source>
</evidence>
<sequence length="265" mass="26712">MSRIARTLRRSTTTVSRSRRRAIALAGMLLGVGLVIGVVSRRRAAAAPIRVDSAIARPVGLGRLRDVSRERALAPVTALGGRAVAVGLRAAGRTSIRGMLASAAALGIAVVVVSTGAAGTFAFVNSQAEARPASTVSAGTFSLSIRDTNDTPISALPVSPMNLLPGDSVSQLIRVKNTGNAAAVVTAKLDVTSAPFEVRINGGVGSSTTCPTINDAVLGTTPTPSATLPAGFTGTVCVLITLPGSATQQSATGNVKLTFDAKQGS</sequence>
<feature type="transmembrane region" description="Helical" evidence="1">
    <location>
        <begin position="21"/>
        <end position="40"/>
    </location>
</feature>
<feature type="transmembrane region" description="Helical" evidence="1">
    <location>
        <begin position="103"/>
        <end position="124"/>
    </location>
</feature>
<dbReference type="RefSeq" id="WP_141162820.1">
    <property type="nucleotide sequence ID" value="NZ_VHQG01000002.1"/>
</dbReference>